<evidence type="ECO:0000256" key="4">
    <source>
        <dbReference type="SAM" id="Phobius"/>
    </source>
</evidence>
<dbReference type="EMBL" id="PJQY01003553">
    <property type="protein sequence ID" value="PQM36388.1"/>
    <property type="molecule type" value="Genomic_DNA"/>
</dbReference>
<proteinExistence type="inferred from homology"/>
<reference evidence="5 6" key="1">
    <citation type="submission" date="2018-02" db="EMBL/GenBank/DDBJ databases">
        <title>Draft genome of wild Prunus yedoensis var. nudiflora.</title>
        <authorList>
            <person name="Baek S."/>
            <person name="Kim J.-H."/>
            <person name="Choi K."/>
            <person name="Kim G.-B."/>
            <person name="Cho A."/>
            <person name="Jang H."/>
            <person name="Shin C.-H."/>
            <person name="Yu H.-J."/>
            <person name="Mun J.-H."/>
        </authorList>
    </citation>
    <scope>NUCLEOTIDE SEQUENCE [LARGE SCALE GENOMIC DNA]</scope>
    <source>
        <strain evidence="6">cv. Jeju island</strain>
        <tissue evidence="5">Leaf</tissue>
    </source>
</reference>
<evidence type="ECO:0000313" key="5">
    <source>
        <dbReference type="EMBL" id="PQM36388.1"/>
    </source>
</evidence>
<keyword evidence="6" id="KW-1185">Reference proteome</keyword>
<gene>
    <name evidence="5" type="ORF">Pyn_04832</name>
</gene>
<evidence type="ECO:0000256" key="3">
    <source>
        <dbReference type="ARBA" id="ARBA00023004"/>
    </source>
</evidence>
<dbReference type="GO" id="GO:0020037">
    <property type="term" value="F:heme binding"/>
    <property type="evidence" value="ECO:0007669"/>
    <property type="project" value="InterPro"/>
</dbReference>
<dbReference type="GO" id="GO:0016705">
    <property type="term" value="F:oxidoreductase activity, acting on paired donors, with incorporation or reduction of molecular oxygen"/>
    <property type="evidence" value="ECO:0007669"/>
    <property type="project" value="InterPro"/>
</dbReference>
<dbReference type="PANTHER" id="PTHR47955:SF12">
    <property type="entry name" value="(RAPE) HYPOTHETICAL PROTEIN"/>
    <property type="match status" value="1"/>
</dbReference>
<evidence type="ECO:0000256" key="1">
    <source>
        <dbReference type="ARBA" id="ARBA00010617"/>
    </source>
</evidence>
<organism evidence="5 6">
    <name type="scientific">Prunus yedoensis var. nudiflora</name>
    <dbReference type="NCBI Taxonomy" id="2094558"/>
    <lineage>
        <taxon>Eukaryota</taxon>
        <taxon>Viridiplantae</taxon>
        <taxon>Streptophyta</taxon>
        <taxon>Embryophyta</taxon>
        <taxon>Tracheophyta</taxon>
        <taxon>Spermatophyta</taxon>
        <taxon>Magnoliopsida</taxon>
        <taxon>eudicotyledons</taxon>
        <taxon>Gunneridae</taxon>
        <taxon>Pentapetalae</taxon>
        <taxon>rosids</taxon>
        <taxon>fabids</taxon>
        <taxon>Rosales</taxon>
        <taxon>Rosaceae</taxon>
        <taxon>Amygdaloideae</taxon>
        <taxon>Amygdaleae</taxon>
        <taxon>Prunus</taxon>
    </lineage>
</organism>
<dbReference type="Proteomes" id="UP000250321">
    <property type="component" value="Unassembled WGS sequence"/>
</dbReference>
<keyword evidence="2" id="KW-0479">Metal-binding</keyword>
<evidence type="ECO:0000256" key="2">
    <source>
        <dbReference type="ARBA" id="ARBA00022723"/>
    </source>
</evidence>
<dbReference type="Pfam" id="PF00067">
    <property type="entry name" value="p450"/>
    <property type="match status" value="1"/>
</dbReference>
<dbReference type="STRING" id="2094558.A0A314UHB1"/>
<keyword evidence="4" id="KW-1133">Transmembrane helix</keyword>
<dbReference type="Gene3D" id="1.10.630.10">
    <property type="entry name" value="Cytochrome P450"/>
    <property type="match status" value="1"/>
</dbReference>
<feature type="transmembrane region" description="Helical" evidence="4">
    <location>
        <begin position="7"/>
        <end position="28"/>
    </location>
</feature>
<sequence>MSTMTDFQYYFICLILCFLSTILIKSFFKKPTKQITTLCSLPPSPPALPVIGHLYLLSSSLSKSLHNLSTKYGPLLLVRFGASRTLVFSSASMATEIFKTHDLTFASRPSFAFADELTYGILCHHIW</sequence>
<protein>
    <submittedName>
        <fullName evidence="5">Cytochrome P450 705A20</fullName>
    </submittedName>
</protein>
<keyword evidence="4" id="KW-0812">Transmembrane</keyword>
<dbReference type="AlphaFoldDB" id="A0A314UHB1"/>
<evidence type="ECO:0000313" key="6">
    <source>
        <dbReference type="Proteomes" id="UP000250321"/>
    </source>
</evidence>
<keyword evidence="4" id="KW-0472">Membrane</keyword>
<dbReference type="GO" id="GO:0005506">
    <property type="term" value="F:iron ion binding"/>
    <property type="evidence" value="ECO:0007669"/>
    <property type="project" value="InterPro"/>
</dbReference>
<accession>A0A314UHB1</accession>
<dbReference type="PANTHER" id="PTHR47955">
    <property type="entry name" value="CYTOCHROME P450 FAMILY 71 PROTEIN"/>
    <property type="match status" value="1"/>
</dbReference>
<dbReference type="InterPro" id="IPR001128">
    <property type="entry name" value="Cyt_P450"/>
</dbReference>
<comment type="caution">
    <text evidence="5">The sequence shown here is derived from an EMBL/GenBank/DDBJ whole genome shotgun (WGS) entry which is preliminary data.</text>
</comment>
<dbReference type="InterPro" id="IPR036396">
    <property type="entry name" value="Cyt_P450_sf"/>
</dbReference>
<name>A0A314UHB1_PRUYE</name>
<keyword evidence="3" id="KW-0408">Iron</keyword>
<comment type="similarity">
    <text evidence="1">Belongs to the cytochrome P450 family.</text>
</comment>
<dbReference type="GO" id="GO:0004497">
    <property type="term" value="F:monooxygenase activity"/>
    <property type="evidence" value="ECO:0007669"/>
    <property type="project" value="InterPro"/>
</dbReference>
<dbReference type="SUPFAM" id="SSF48264">
    <property type="entry name" value="Cytochrome P450"/>
    <property type="match status" value="1"/>
</dbReference>
<dbReference type="OrthoDB" id="1470350at2759"/>